<dbReference type="PANTHER" id="PTHR30328:SF54">
    <property type="entry name" value="HTH-TYPE TRANSCRIPTIONAL REPRESSOR SCO4008"/>
    <property type="match status" value="1"/>
</dbReference>
<dbReference type="PANTHER" id="PTHR30328">
    <property type="entry name" value="TRANSCRIPTIONAL REPRESSOR"/>
    <property type="match status" value="1"/>
</dbReference>
<keyword evidence="2 4" id="KW-0238">DNA-binding</keyword>
<evidence type="ECO:0000256" key="2">
    <source>
        <dbReference type="ARBA" id="ARBA00023125"/>
    </source>
</evidence>
<sequence>MGISERKMREKEVRKKAIFDAAEKLFFARPYDAVSMDDIAEALELSKPTIYLYFQDKESLYLSIVERGYRILADMMYESVKNLDNGIEKLAAIGMSYHTFVITYPDYDRVLSTYRSGRFETLDQEKSEALCSVHRVLQEISTLNDDAIQAGIKDGTIRSDIDPVVLSILLSTFSTSVHNLNSWDMKRLESQGFSKEQFADEFINMMYNMMENPDHLVQRRTNRRKTGR</sequence>
<evidence type="ECO:0000313" key="6">
    <source>
        <dbReference type="EMBL" id="PWR72522.1"/>
    </source>
</evidence>
<proteinExistence type="predicted"/>
<feature type="domain" description="HTH tetR-type" evidence="5">
    <location>
        <begin position="12"/>
        <end position="72"/>
    </location>
</feature>
<dbReference type="EMBL" id="QGMY01000006">
    <property type="protein sequence ID" value="PWR72522.1"/>
    <property type="molecule type" value="Genomic_DNA"/>
</dbReference>
<dbReference type="GO" id="GO:0003677">
    <property type="term" value="F:DNA binding"/>
    <property type="evidence" value="ECO:0007669"/>
    <property type="project" value="UniProtKB-UniRule"/>
</dbReference>
<accession>A0A2V2MX84</accession>
<evidence type="ECO:0000313" key="7">
    <source>
        <dbReference type="Proteomes" id="UP000245657"/>
    </source>
</evidence>
<dbReference type="PRINTS" id="PR00455">
    <property type="entry name" value="HTHTETR"/>
</dbReference>
<dbReference type="InterPro" id="IPR001647">
    <property type="entry name" value="HTH_TetR"/>
</dbReference>
<keyword evidence="1" id="KW-0805">Transcription regulation</keyword>
<dbReference type="Gene3D" id="1.10.10.60">
    <property type="entry name" value="Homeodomain-like"/>
    <property type="match status" value="1"/>
</dbReference>
<dbReference type="PROSITE" id="PS50977">
    <property type="entry name" value="HTH_TETR_2"/>
    <property type="match status" value="1"/>
</dbReference>
<gene>
    <name evidence="6" type="ORF">DK846_06005</name>
</gene>
<dbReference type="SUPFAM" id="SSF46689">
    <property type="entry name" value="Homeodomain-like"/>
    <property type="match status" value="1"/>
</dbReference>
<keyword evidence="7" id="KW-1185">Reference proteome</keyword>
<dbReference type="Proteomes" id="UP000245657">
    <property type="component" value="Unassembled WGS sequence"/>
</dbReference>
<evidence type="ECO:0000259" key="5">
    <source>
        <dbReference type="PROSITE" id="PS50977"/>
    </source>
</evidence>
<keyword evidence="3" id="KW-0804">Transcription</keyword>
<reference evidence="6 7" key="1">
    <citation type="submission" date="2018-05" db="EMBL/GenBank/DDBJ databases">
        <title>Draft genome of Methanospirillum lacunae Ki8-1.</title>
        <authorList>
            <person name="Dueholm M.S."/>
            <person name="Nielsen P.H."/>
            <person name="Bakmann L.F."/>
            <person name="Otzen D.E."/>
        </authorList>
    </citation>
    <scope>NUCLEOTIDE SEQUENCE [LARGE SCALE GENOMIC DNA]</scope>
    <source>
        <strain evidence="6 7">Ki8-1</strain>
    </source>
</reference>
<evidence type="ECO:0000256" key="1">
    <source>
        <dbReference type="ARBA" id="ARBA00023015"/>
    </source>
</evidence>
<organism evidence="6 7">
    <name type="scientific">Methanospirillum lacunae</name>
    <dbReference type="NCBI Taxonomy" id="668570"/>
    <lineage>
        <taxon>Archaea</taxon>
        <taxon>Methanobacteriati</taxon>
        <taxon>Methanobacteriota</taxon>
        <taxon>Stenosarchaea group</taxon>
        <taxon>Methanomicrobia</taxon>
        <taxon>Methanomicrobiales</taxon>
        <taxon>Methanospirillaceae</taxon>
        <taxon>Methanospirillum</taxon>
    </lineage>
</organism>
<protein>
    <submittedName>
        <fullName evidence="6">TetR/AcrR family transcriptional regulator</fullName>
    </submittedName>
</protein>
<dbReference type="InterPro" id="IPR050109">
    <property type="entry name" value="HTH-type_TetR-like_transc_reg"/>
</dbReference>
<feature type="DNA-binding region" description="H-T-H motif" evidence="4">
    <location>
        <begin position="35"/>
        <end position="54"/>
    </location>
</feature>
<dbReference type="InterPro" id="IPR036271">
    <property type="entry name" value="Tet_transcr_reg_TetR-rel_C_sf"/>
</dbReference>
<dbReference type="GeneID" id="97548810"/>
<dbReference type="Pfam" id="PF00440">
    <property type="entry name" value="TetR_N"/>
    <property type="match status" value="1"/>
</dbReference>
<comment type="caution">
    <text evidence="6">The sequence shown here is derived from an EMBL/GenBank/DDBJ whole genome shotgun (WGS) entry which is preliminary data.</text>
</comment>
<dbReference type="RefSeq" id="WP_109968034.1">
    <property type="nucleotide sequence ID" value="NZ_CP176093.1"/>
</dbReference>
<dbReference type="AlphaFoldDB" id="A0A2V2MX84"/>
<evidence type="ECO:0000256" key="3">
    <source>
        <dbReference type="ARBA" id="ARBA00023163"/>
    </source>
</evidence>
<name>A0A2V2MX84_9EURY</name>
<dbReference type="FunFam" id="1.10.10.60:FF:000141">
    <property type="entry name" value="TetR family transcriptional regulator"/>
    <property type="match status" value="1"/>
</dbReference>
<evidence type="ECO:0000256" key="4">
    <source>
        <dbReference type="PROSITE-ProRule" id="PRU00335"/>
    </source>
</evidence>
<dbReference type="Gene3D" id="1.10.357.10">
    <property type="entry name" value="Tetracycline Repressor, domain 2"/>
    <property type="match status" value="1"/>
</dbReference>
<dbReference type="SUPFAM" id="SSF48498">
    <property type="entry name" value="Tetracyclin repressor-like, C-terminal domain"/>
    <property type="match status" value="1"/>
</dbReference>
<dbReference type="InterPro" id="IPR009057">
    <property type="entry name" value="Homeodomain-like_sf"/>
</dbReference>
<dbReference type="OrthoDB" id="135877at2157"/>